<accession>A0ABW5R2G6</accession>
<sequence>MSRRFHILPIYNGPESLLRGLPRFADEHGEYVTVNDNQFYTEVFPVMSKTVRRIAYLLRKMNAYQMQRYAYFRRSSAYTPPASRYDRLLAYKDALNARIEAERSAGL</sequence>
<proteinExistence type="predicted"/>
<keyword evidence="2" id="KW-1185">Reference proteome</keyword>
<dbReference type="RefSeq" id="WP_379278080.1">
    <property type="nucleotide sequence ID" value="NZ_JBHUGT010000043.1"/>
</dbReference>
<name>A0ABW5R2G6_9BACL</name>
<evidence type="ECO:0000313" key="1">
    <source>
        <dbReference type="EMBL" id="MFD2662949.1"/>
    </source>
</evidence>
<comment type="caution">
    <text evidence="1">The sequence shown here is derived from an EMBL/GenBank/DDBJ whole genome shotgun (WGS) entry which is preliminary data.</text>
</comment>
<dbReference type="Proteomes" id="UP001597493">
    <property type="component" value="Unassembled WGS sequence"/>
</dbReference>
<gene>
    <name evidence="1" type="ORF">ACFSW5_22080</name>
</gene>
<reference evidence="2" key="1">
    <citation type="journal article" date="2019" name="Int. J. Syst. Evol. Microbiol.">
        <title>The Global Catalogue of Microorganisms (GCM) 10K type strain sequencing project: providing services to taxonomists for standard genome sequencing and annotation.</title>
        <authorList>
            <consortium name="The Broad Institute Genomics Platform"/>
            <consortium name="The Broad Institute Genome Sequencing Center for Infectious Disease"/>
            <person name="Wu L."/>
            <person name="Ma J."/>
        </authorList>
    </citation>
    <scope>NUCLEOTIDE SEQUENCE [LARGE SCALE GENOMIC DNA]</scope>
    <source>
        <strain evidence="2">TISTR 1827</strain>
    </source>
</reference>
<dbReference type="EMBL" id="JBHUMY010000036">
    <property type="protein sequence ID" value="MFD2662949.1"/>
    <property type="molecule type" value="Genomic_DNA"/>
</dbReference>
<protein>
    <recommendedName>
        <fullName evidence="3">Transposase</fullName>
    </recommendedName>
</protein>
<organism evidence="1 2">
    <name type="scientific">Paenibacillus thailandensis</name>
    <dbReference type="NCBI Taxonomy" id="393250"/>
    <lineage>
        <taxon>Bacteria</taxon>
        <taxon>Bacillati</taxon>
        <taxon>Bacillota</taxon>
        <taxon>Bacilli</taxon>
        <taxon>Bacillales</taxon>
        <taxon>Paenibacillaceae</taxon>
        <taxon>Paenibacillus</taxon>
    </lineage>
</organism>
<evidence type="ECO:0008006" key="3">
    <source>
        <dbReference type="Google" id="ProtNLM"/>
    </source>
</evidence>
<evidence type="ECO:0000313" key="2">
    <source>
        <dbReference type="Proteomes" id="UP001597493"/>
    </source>
</evidence>